<comment type="similarity">
    <text evidence="2">Belongs to the UPF0702 family.</text>
</comment>
<proteinExistence type="inferred from homology"/>
<comment type="subcellular location">
    <subcellularLocation>
        <location evidence="1">Cell membrane</location>
        <topology evidence="1">Multi-pass membrane protein</topology>
    </subcellularLocation>
</comment>
<evidence type="ECO:0000256" key="3">
    <source>
        <dbReference type="ARBA" id="ARBA00022475"/>
    </source>
</evidence>
<dbReference type="Pfam" id="PF04239">
    <property type="entry name" value="DUF421"/>
    <property type="match status" value="1"/>
</dbReference>
<dbReference type="InterPro" id="IPR007353">
    <property type="entry name" value="DUF421"/>
</dbReference>
<evidence type="ECO:0000259" key="8">
    <source>
        <dbReference type="Pfam" id="PF04239"/>
    </source>
</evidence>
<dbReference type="EMBL" id="FNAI01000011">
    <property type="protein sequence ID" value="SDE95489.1"/>
    <property type="molecule type" value="Genomic_DNA"/>
</dbReference>
<name>A0A1G7H5S4_9SPHI</name>
<evidence type="ECO:0000256" key="4">
    <source>
        <dbReference type="ARBA" id="ARBA00022692"/>
    </source>
</evidence>
<evidence type="ECO:0000256" key="6">
    <source>
        <dbReference type="ARBA" id="ARBA00023136"/>
    </source>
</evidence>
<dbReference type="GO" id="GO:0005886">
    <property type="term" value="C:plasma membrane"/>
    <property type="evidence" value="ECO:0007669"/>
    <property type="project" value="UniProtKB-SubCell"/>
</dbReference>
<feature type="domain" description="YetF C-terminal" evidence="8">
    <location>
        <begin position="111"/>
        <end position="183"/>
    </location>
</feature>
<evidence type="ECO:0000256" key="2">
    <source>
        <dbReference type="ARBA" id="ARBA00006448"/>
    </source>
</evidence>
<keyword evidence="3" id="KW-1003">Cell membrane</keyword>
<organism evidence="9 10">
    <name type="scientific">Mucilaginibacter pineti</name>
    <dbReference type="NCBI Taxonomy" id="1391627"/>
    <lineage>
        <taxon>Bacteria</taxon>
        <taxon>Pseudomonadati</taxon>
        <taxon>Bacteroidota</taxon>
        <taxon>Sphingobacteriia</taxon>
        <taxon>Sphingobacteriales</taxon>
        <taxon>Sphingobacteriaceae</taxon>
        <taxon>Mucilaginibacter</taxon>
    </lineage>
</organism>
<dbReference type="AlphaFoldDB" id="A0A1G7H5S4"/>
<feature type="transmembrane region" description="Helical" evidence="7">
    <location>
        <begin position="30"/>
        <end position="49"/>
    </location>
</feature>
<keyword evidence="5 7" id="KW-1133">Transmembrane helix</keyword>
<protein>
    <recommendedName>
        <fullName evidence="8">YetF C-terminal domain-containing protein</fullName>
    </recommendedName>
</protein>
<dbReference type="InterPro" id="IPR023090">
    <property type="entry name" value="UPF0702_alpha/beta_dom_sf"/>
</dbReference>
<evidence type="ECO:0000256" key="5">
    <source>
        <dbReference type="ARBA" id="ARBA00022989"/>
    </source>
</evidence>
<dbReference type="STRING" id="1391627.SAMN05216464_11162"/>
<gene>
    <name evidence="9" type="ORF">SAMN05216464_11162</name>
</gene>
<feature type="transmembrane region" description="Helical" evidence="7">
    <location>
        <begin position="87"/>
        <end position="110"/>
    </location>
</feature>
<feature type="transmembrane region" description="Helical" evidence="7">
    <location>
        <begin position="61"/>
        <end position="81"/>
    </location>
</feature>
<keyword evidence="6 7" id="KW-0472">Membrane</keyword>
<keyword evidence="10" id="KW-1185">Reference proteome</keyword>
<sequence>MDKSSELTTMKKEEIHLADWQRIVFGEVPGGFYVELIIRAAIIYLLLMFAMRMMGKRMSGLLTRNELVAMVSLAAAIGTPLTSADRGILPAVIIAFLVVYIERWISAFAFRNEKFERYAIGKLDILVNDAVIDLEVLKKVRISRERLMAELRGSGVRQLGSVKRFYMEANGAFTLIKNEEPNEGLLILPSWDREFCERLTRSVTQYACVSCGLLQPKTIDPTTSCPHCRHTEWQAAFK</sequence>
<dbReference type="Proteomes" id="UP000199072">
    <property type="component" value="Unassembled WGS sequence"/>
</dbReference>
<evidence type="ECO:0000313" key="10">
    <source>
        <dbReference type="Proteomes" id="UP000199072"/>
    </source>
</evidence>
<dbReference type="PANTHER" id="PTHR34582:SF6">
    <property type="entry name" value="UPF0702 TRANSMEMBRANE PROTEIN YCAP"/>
    <property type="match status" value="1"/>
</dbReference>
<dbReference type="Gene3D" id="3.30.240.20">
    <property type="entry name" value="bsu07140 like domains"/>
    <property type="match status" value="1"/>
</dbReference>
<evidence type="ECO:0000256" key="1">
    <source>
        <dbReference type="ARBA" id="ARBA00004651"/>
    </source>
</evidence>
<dbReference type="OrthoDB" id="6538282at2"/>
<evidence type="ECO:0000313" key="9">
    <source>
        <dbReference type="EMBL" id="SDE95489.1"/>
    </source>
</evidence>
<evidence type="ECO:0000256" key="7">
    <source>
        <dbReference type="SAM" id="Phobius"/>
    </source>
</evidence>
<reference evidence="9 10" key="1">
    <citation type="submission" date="2016-10" db="EMBL/GenBank/DDBJ databases">
        <authorList>
            <person name="de Groot N.N."/>
        </authorList>
    </citation>
    <scope>NUCLEOTIDE SEQUENCE [LARGE SCALE GENOMIC DNA]</scope>
    <source>
        <strain evidence="9 10">47C3B</strain>
    </source>
</reference>
<dbReference type="PANTHER" id="PTHR34582">
    <property type="entry name" value="UPF0702 TRANSMEMBRANE PROTEIN YCAP"/>
    <property type="match status" value="1"/>
</dbReference>
<keyword evidence="4 7" id="KW-0812">Transmembrane</keyword>
<accession>A0A1G7H5S4</accession>